<evidence type="ECO:0000313" key="2">
    <source>
        <dbReference type="EMBL" id="KAF2759181.1"/>
    </source>
</evidence>
<dbReference type="AlphaFoldDB" id="A0A6A6WDK2"/>
<name>A0A6A6WDK2_9PEZI</name>
<feature type="region of interest" description="Disordered" evidence="1">
    <location>
        <begin position="1"/>
        <end position="187"/>
    </location>
</feature>
<feature type="compositionally biased region" description="Low complexity" evidence="1">
    <location>
        <begin position="1"/>
        <end position="15"/>
    </location>
</feature>
<sequence length="187" mass="19775">METITNAANAAVTTASKMVFGEANPTTSSTDDYTTKSVAAKDTGAAEPTKDTSADIPAVKETEETPKEDTEEKTDSKPKEGSKQHPEADPTGILAHKSNAPETHFHADKPDAGDDRKEANPTVEPPAKTIAQKEPGSGVTEPLNKEPLDTSKDAKKETATSPSPSGKEKVSKLAKLKEKLHIGSKKE</sequence>
<feature type="compositionally biased region" description="Basic and acidic residues" evidence="1">
    <location>
        <begin position="143"/>
        <end position="158"/>
    </location>
</feature>
<gene>
    <name evidence="2" type="ORF">EJ05DRAFT_336146</name>
</gene>
<dbReference type="Proteomes" id="UP000799437">
    <property type="component" value="Unassembled WGS sequence"/>
</dbReference>
<reference evidence="2" key="1">
    <citation type="journal article" date="2020" name="Stud. Mycol.">
        <title>101 Dothideomycetes genomes: a test case for predicting lifestyles and emergence of pathogens.</title>
        <authorList>
            <person name="Haridas S."/>
            <person name="Albert R."/>
            <person name="Binder M."/>
            <person name="Bloem J."/>
            <person name="Labutti K."/>
            <person name="Salamov A."/>
            <person name="Andreopoulos B."/>
            <person name="Baker S."/>
            <person name="Barry K."/>
            <person name="Bills G."/>
            <person name="Bluhm B."/>
            <person name="Cannon C."/>
            <person name="Castanera R."/>
            <person name="Culley D."/>
            <person name="Daum C."/>
            <person name="Ezra D."/>
            <person name="Gonzalez J."/>
            <person name="Henrissat B."/>
            <person name="Kuo A."/>
            <person name="Liang C."/>
            <person name="Lipzen A."/>
            <person name="Lutzoni F."/>
            <person name="Magnuson J."/>
            <person name="Mondo S."/>
            <person name="Nolan M."/>
            <person name="Ohm R."/>
            <person name="Pangilinan J."/>
            <person name="Park H.-J."/>
            <person name="Ramirez L."/>
            <person name="Alfaro M."/>
            <person name="Sun H."/>
            <person name="Tritt A."/>
            <person name="Yoshinaga Y."/>
            <person name="Zwiers L.-H."/>
            <person name="Turgeon B."/>
            <person name="Goodwin S."/>
            <person name="Spatafora J."/>
            <person name="Crous P."/>
            <person name="Grigoriev I."/>
        </authorList>
    </citation>
    <scope>NUCLEOTIDE SEQUENCE</scope>
    <source>
        <strain evidence="2">CBS 121739</strain>
    </source>
</reference>
<dbReference type="GeneID" id="54481936"/>
<dbReference type="RefSeq" id="XP_033601632.1">
    <property type="nucleotide sequence ID" value="XM_033740882.1"/>
</dbReference>
<evidence type="ECO:0000313" key="3">
    <source>
        <dbReference type="Proteomes" id="UP000799437"/>
    </source>
</evidence>
<evidence type="ECO:0000256" key="1">
    <source>
        <dbReference type="SAM" id="MobiDB-lite"/>
    </source>
</evidence>
<protein>
    <submittedName>
        <fullName evidence="2">Uncharacterized protein</fullName>
    </submittedName>
</protein>
<feature type="compositionally biased region" description="Basic and acidic residues" evidence="1">
    <location>
        <begin position="103"/>
        <end position="119"/>
    </location>
</feature>
<proteinExistence type="predicted"/>
<feature type="compositionally biased region" description="Basic and acidic residues" evidence="1">
    <location>
        <begin position="48"/>
        <end position="88"/>
    </location>
</feature>
<dbReference type="EMBL" id="ML996570">
    <property type="protein sequence ID" value="KAF2759181.1"/>
    <property type="molecule type" value="Genomic_DNA"/>
</dbReference>
<accession>A0A6A6WDK2</accession>
<keyword evidence="3" id="KW-1185">Reference proteome</keyword>
<organism evidence="2 3">
    <name type="scientific">Pseudovirgaria hyperparasitica</name>
    <dbReference type="NCBI Taxonomy" id="470096"/>
    <lineage>
        <taxon>Eukaryota</taxon>
        <taxon>Fungi</taxon>
        <taxon>Dikarya</taxon>
        <taxon>Ascomycota</taxon>
        <taxon>Pezizomycotina</taxon>
        <taxon>Dothideomycetes</taxon>
        <taxon>Dothideomycetes incertae sedis</taxon>
        <taxon>Acrospermales</taxon>
        <taxon>Acrospermaceae</taxon>
        <taxon>Pseudovirgaria</taxon>
    </lineage>
</organism>
<feature type="compositionally biased region" description="Basic and acidic residues" evidence="1">
    <location>
        <begin position="166"/>
        <end position="187"/>
    </location>
</feature>